<evidence type="ECO:0000256" key="1">
    <source>
        <dbReference type="ARBA" id="ARBA00007274"/>
    </source>
</evidence>
<dbReference type="SUPFAM" id="SSF51161">
    <property type="entry name" value="Trimeric LpxA-like enzymes"/>
    <property type="match status" value="1"/>
</dbReference>
<proteinExistence type="inferred from homology"/>
<dbReference type="InterPro" id="IPR024688">
    <property type="entry name" value="Mac_dom"/>
</dbReference>
<dbReference type="Pfam" id="PF14602">
    <property type="entry name" value="Hexapep_2"/>
    <property type="match status" value="1"/>
</dbReference>
<evidence type="ECO:0000256" key="2">
    <source>
        <dbReference type="ARBA" id="ARBA00022679"/>
    </source>
</evidence>
<organism evidence="4 5">
    <name type="scientific">Opacimonas viscosa</name>
    <dbReference type="NCBI Taxonomy" id="2961944"/>
    <lineage>
        <taxon>Bacteria</taxon>
        <taxon>Pseudomonadati</taxon>
        <taxon>Pseudomonadota</taxon>
        <taxon>Gammaproteobacteria</taxon>
        <taxon>Alteromonadales</taxon>
        <taxon>Alteromonadaceae</taxon>
        <taxon>Opacimonas</taxon>
    </lineage>
</organism>
<accession>A0AA42BLW0</accession>
<sequence length="183" mass="19961">MTEKEKMRQGLPYFASDKTLVSERMQARKVLHELAAIPEQSIKQRAALLRTFFGSTGKRLFIENTFRCDYGYNIHVGENFYANFSCTILDCAEVRIGNDCLLAPNVSLYTANHPLDPNERRSGLESAAPIHIGDDCWIGGGAIILPGVTLGSNIVVGAGAVVTKSFGDNVVIAGNPAKVIRYL</sequence>
<dbReference type="GO" id="GO:0005829">
    <property type="term" value="C:cytosol"/>
    <property type="evidence" value="ECO:0007669"/>
    <property type="project" value="TreeGrafter"/>
</dbReference>
<dbReference type="RefSeq" id="WP_254101444.1">
    <property type="nucleotide sequence ID" value="NZ_JANATA010000018.1"/>
</dbReference>
<dbReference type="GO" id="GO:0016413">
    <property type="term" value="F:O-acetyltransferase activity"/>
    <property type="evidence" value="ECO:0007669"/>
    <property type="project" value="UniProtKB-ARBA"/>
</dbReference>
<keyword evidence="2" id="KW-0808">Transferase</keyword>
<dbReference type="FunFam" id="2.160.10.10:FF:000008">
    <property type="entry name" value="Maltose O-acetyltransferase"/>
    <property type="match status" value="1"/>
</dbReference>
<comment type="similarity">
    <text evidence="1">Belongs to the transferase hexapeptide repeat family.</text>
</comment>
<dbReference type="Pfam" id="PF12464">
    <property type="entry name" value="Mac"/>
    <property type="match status" value="1"/>
</dbReference>
<gene>
    <name evidence="4" type="ORF">NLF92_10085</name>
</gene>
<evidence type="ECO:0000313" key="5">
    <source>
        <dbReference type="Proteomes" id="UP001165413"/>
    </source>
</evidence>
<dbReference type="EMBL" id="JANATA010000018">
    <property type="protein sequence ID" value="MCP3429293.1"/>
    <property type="molecule type" value="Genomic_DNA"/>
</dbReference>
<dbReference type="PANTHER" id="PTHR23416">
    <property type="entry name" value="SIALIC ACID SYNTHASE-RELATED"/>
    <property type="match status" value="1"/>
</dbReference>
<evidence type="ECO:0000313" key="4">
    <source>
        <dbReference type="EMBL" id="MCP3429293.1"/>
    </source>
</evidence>
<name>A0AA42BLW0_9ALTE</name>
<dbReference type="Gene3D" id="2.160.10.10">
    <property type="entry name" value="Hexapeptide repeat proteins"/>
    <property type="match status" value="1"/>
</dbReference>
<keyword evidence="5" id="KW-1185">Reference proteome</keyword>
<feature type="domain" description="Maltose/galactoside acetyltransferase" evidence="3">
    <location>
        <begin position="4"/>
        <end position="58"/>
    </location>
</feature>
<dbReference type="InterPro" id="IPR011004">
    <property type="entry name" value="Trimer_LpxA-like_sf"/>
</dbReference>
<dbReference type="CDD" id="cd03357">
    <property type="entry name" value="LbH_MAT_GAT"/>
    <property type="match status" value="1"/>
</dbReference>
<dbReference type="PANTHER" id="PTHR23416:SF23">
    <property type="entry name" value="ACETYLTRANSFERASE C18B11.09C-RELATED"/>
    <property type="match status" value="1"/>
</dbReference>
<dbReference type="SMART" id="SM01266">
    <property type="entry name" value="Mac"/>
    <property type="match status" value="1"/>
</dbReference>
<dbReference type="Proteomes" id="UP001165413">
    <property type="component" value="Unassembled WGS sequence"/>
</dbReference>
<dbReference type="AlphaFoldDB" id="A0AA42BLW0"/>
<dbReference type="InterPro" id="IPR051159">
    <property type="entry name" value="Hexapeptide_acetyltransf"/>
</dbReference>
<reference evidence="4" key="1">
    <citation type="submission" date="2022-07" db="EMBL/GenBank/DDBJ databases">
        <title>Characterization of the Novel Bacterium Alteromonas immobilis LMIT006 and Alteromonas gregis LMIT007.</title>
        <authorList>
            <person name="Lin X."/>
        </authorList>
    </citation>
    <scope>NUCLEOTIDE SEQUENCE</scope>
    <source>
        <strain evidence="4">LMIT007</strain>
    </source>
</reference>
<comment type="caution">
    <text evidence="4">The sequence shown here is derived from an EMBL/GenBank/DDBJ whole genome shotgun (WGS) entry which is preliminary data.</text>
</comment>
<protein>
    <submittedName>
        <fullName evidence="4">Sugar O-acetyltransferase</fullName>
    </submittedName>
</protein>
<evidence type="ECO:0000259" key="3">
    <source>
        <dbReference type="SMART" id="SM01266"/>
    </source>
</evidence>
<dbReference type="InterPro" id="IPR001451">
    <property type="entry name" value="Hexapep"/>
</dbReference>